<accession>A0A7C6Z2B4</accession>
<name>A0A7C6Z2B4_9FIRM</name>
<evidence type="ECO:0000256" key="1">
    <source>
        <dbReference type="SAM" id="Phobius"/>
    </source>
</evidence>
<keyword evidence="1" id="KW-0812">Transmembrane</keyword>
<reference evidence="2 3" key="1">
    <citation type="journal article" date="2020" name="Biotechnol. Biofuels">
        <title>New insights from the biogas microbiome by comprehensive genome-resolved metagenomics of nearly 1600 species originating from multiple anaerobic digesters.</title>
        <authorList>
            <person name="Campanaro S."/>
            <person name="Treu L."/>
            <person name="Rodriguez-R L.M."/>
            <person name="Kovalovszki A."/>
            <person name="Ziels R.M."/>
            <person name="Maus I."/>
            <person name="Zhu X."/>
            <person name="Kougias P.G."/>
            <person name="Basile A."/>
            <person name="Luo G."/>
            <person name="Schluter A."/>
            <person name="Konstantinidis K.T."/>
            <person name="Angelidaki I."/>
        </authorList>
    </citation>
    <scope>NUCLEOTIDE SEQUENCE [LARGE SCALE GENOMIC DNA]</scope>
    <source>
        <strain evidence="2">AS05jafATM_4</strain>
    </source>
</reference>
<dbReference type="EMBL" id="DUTF01000031">
    <property type="protein sequence ID" value="HHY25405.1"/>
    <property type="molecule type" value="Genomic_DNA"/>
</dbReference>
<protein>
    <submittedName>
        <fullName evidence="2">Uncharacterized protein</fullName>
    </submittedName>
</protein>
<dbReference type="Proteomes" id="UP000553059">
    <property type="component" value="Unassembled WGS sequence"/>
</dbReference>
<evidence type="ECO:0000313" key="3">
    <source>
        <dbReference type="Proteomes" id="UP000553059"/>
    </source>
</evidence>
<keyword evidence="1" id="KW-0472">Membrane</keyword>
<feature type="transmembrane region" description="Helical" evidence="1">
    <location>
        <begin position="29"/>
        <end position="49"/>
    </location>
</feature>
<proteinExistence type="predicted"/>
<organism evidence="2 3">
    <name type="scientific">Desulfitobacterium dehalogenans</name>
    <dbReference type="NCBI Taxonomy" id="36854"/>
    <lineage>
        <taxon>Bacteria</taxon>
        <taxon>Bacillati</taxon>
        <taxon>Bacillota</taxon>
        <taxon>Clostridia</taxon>
        <taxon>Eubacteriales</taxon>
        <taxon>Desulfitobacteriaceae</taxon>
        <taxon>Desulfitobacterium</taxon>
    </lineage>
</organism>
<gene>
    <name evidence="2" type="ORF">GX523_01405</name>
</gene>
<comment type="caution">
    <text evidence="2">The sequence shown here is derived from an EMBL/GenBank/DDBJ whole genome shotgun (WGS) entry which is preliminary data.</text>
</comment>
<evidence type="ECO:0000313" key="2">
    <source>
        <dbReference type="EMBL" id="HHY25405.1"/>
    </source>
</evidence>
<sequence length="126" mass="14257">MDDDPLPAHSVPYDNVFARIEQGKTKKSIALFLCLFLGLALALCPYVAFEQPQTGLWILKYNSSINQAPRAVIFGALAVLPEKIDLDSVPLPQMWEINRGTTEDPVQKLKHWIVMVWYGSTYVYTD</sequence>
<keyword evidence="1" id="KW-1133">Transmembrane helix</keyword>
<dbReference type="AlphaFoldDB" id="A0A7C6Z2B4"/>